<sequence length="416" mass="45403">MTATILFVDDEPDLEALVLQKFRRQIRDGAVSFMFAHDGIEALASIEQYPNVDMVVSDINMPRMDGLSLLQKLQEAEDKKSTIIVSAYGDMSNIRTAMNRGAFDFLTKPIDFGDLEMTIDKTIRHVEMMREARRRQLEAERAHASLSRYFSPQIASRLACDGEADGMVVHWRDVAVIFTDITSFTSLVETAAPDVFGPLLNEYVGGMTDVVFAHEGTVAKVIGDGIQILFNAPGDQPDYAARAIACAHDLDAWAQEFRGRWKSKGVNFGITRIGVHAGPAMVGNFGGSRFFDYTAYGDTINIAARLEAANKLLGTRICVSAAVADGTQNFRGRPVGDLVLRGRSEPLRAYEPLPSATFEGPATRQYSDAFAKLEAGDAAAMPAFAALVGSHADDALAGFHLRRLLNGAKGVRMQLE</sequence>
<feature type="domain" description="Response regulatory" evidence="2">
    <location>
        <begin position="4"/>
        <end position="123"/>
    </location>
</feature>
<keyword evidence="1" id="KW-0597">Phosphoprotein</keyword>
<dbReference type="RefSeq" id="WP_079537575.1">
    <property type="nucleotide sequence ID" value="NZ_LT670844.1"/>
</dbReference>
<dbReference type="GO" id="GO:0000160">
    <property type="term" value="P:phosphorelay signal transduction system"/>
    <property type="evidence" value="ECO:0007669"/>
    <property type="project" value="InterPro"/>
</dbReference>
<dbReference type="EMBL" id="LT670844">
    <property type="protein sequence ID" value="SHJ78035.1"/>
    <property type="molecule type" value="Genomic_DNA"/>
</dbReference>
<dbReference type="CDD" id="cd07302">
    <property type="entry name" value="CHD"/>
    <property type="match status" value="1"/>
</dbReference>
<dbReference type="OrthoDB" id="9789782at2"/>
<dbReference type="InterPro" id="IPR011006">
    <property type="entry name" value="CheY-like_superfamily"/>
</dbReference>
<accession>A0A1M6M3M3</accession>
<gene>
    <name evidence="4" type="ORF">SAMN05444159_1468</name>
</gene>
<organism evidence="4 5">
    <name type="scientific">Bradyrhizobium lablabi</name>
    <dbReference type="NCBI Taxonomy" id="722472"/>
    <lineage>
        <taxon>Bacteria</taxon>
        <taxon>Pseudomonadati</taxon>
        <taxon>Pseudomonadota</taxon>
        <taxon>Alphaproteobacteria</taxon>
        <taxon>Hyphomicrobiales</taxon>
        <taxon>Nitrobacteraceae</taxon>
        <taxon>Bradyrhizobium</taxon>
    </lineage>
</organism>
<dbReference type="CDD" id="cd17536">
    <property type="entry name" value="REC_YesN-like"/>
    <property type="match status" value="1"/>
</dbReference>
<evidence type="ECO:0000313" key="4">
    <source>
        <dbReference type="EMBL" id="SHJ78035.1"/>
    </source>
</evidence>
<dbReference type="PROSITE" id="PS50125">
    <property type="entry name" value="GUANYLATE_CYCLASE_2"/>
    <property type="match status" value="1"/>
</dbReference>
<dbReference type="SMART" id="SM00448">
    <property type="entry name" value="REC"/>
    <property type="match status" value="1"/>
</dbReference>
<dbReference type="InterPro" id="IPR029787">
    <property type="entry name" value="Nucleotide_cyclase"/>
</dbReference>
<feature type="domain" description="Guanylate cyclase" evidence="3">
    <location>
        <begin position="175"/>
        <end position="307"/>
    </location>
</feature>
<reference evidence="4 5" key="1">
    <citation type="submission" date="2016-11" db="EMBL/GenBank/DDBJ databases">
        <authorList>
            <person name="Jaros S."/>
            <person name="Januszkiewicz K."/>
            <person name="Wedrychowicz H."/>
        </authorList>
    </citation>
    <scope>NUCLEOTIDE SEQUENCE [LARGE SCALE GENOMIC DNA]</scope>
    <source>
        <strain evidence="4 5">GAS499</strain>
    </source>
</reference>
<dbReference type="Pfam" id="PF00211">
    <property type="entry name" value="Guanylate_cyc"/>
    <property type="match status" value="1"/>
</dbReference>
<dbReference type="InterPro" id="IPR001054">
    <property type="entry name" value="A/G_cyclase"/>
</dbReference>
<dbReference type="PROSITE" id="PS50110">
    <property type="entry name" value="RESPONSE_REGULATORY"/>
    <property type="match status" value="1"/>
</dbReference>
<dbReference type="Proteomes" id="UP000189935">
    <property type="component" value="Chromosome I"/>
</dbReference>
<dbReference type="InterPro" id="IPR001789">
    <property type="entry name" value="Sig_transdc_resp-reg_receiver"/>
</dbReference>
<dbReference type="SUPFAM" id="SSF52172">
    <property type="entry name" value="CheY-like"/>
    <property type="match status" value="1"/>
</dbReference>
<dbReference type="SMART" id="SM00044">
    <property type="entry name" value="CYCc"/>
    <property type="match status" value="1"/>
</dbReference>
<evidence type="ECO:0000256" key="1">
    <source>
        <dbReference type="PROSITE-ProRule" id="PRU00169"/>
    </source>
</evidence>
<protein>
    <submittedName>
        <fullName evidence="4">Adenylate cyclase</fullName>
    </submittedName>
</protein>
<dbReference type="SUPFAM" id="SSF55073">
    <property type="entry name" value="Nucleotide cyclase"/>
    <property type="match status" value="1"/>
</dbReference>
<dbReference type="Gene3D" id="3.30.70.1230">
    <property type="entry name" value="Nucleotide cyclase"/>
    <property type="match status" value="1"/>
</dbReference>
<proteinExistence type="predicted"/>
<evidence type="ECO:0000259" key="2">
    <source>
        <dbReference type="PROSITE" id="PS50110"/>
    </source>
</evidence>
<dbReference type="Gene3D" id="3.40.50.2300">
    <property type="match status" value="1"/>
</dbReference>
<dbReference type="Pfam" id="PF00072">
    <property type="entry name" value="Response_reg"/>
    <property type="match status" value="1"/>
</dbReference>
<evidence type="ECO:0000259" key="3">
    <source>
        <dbReference type="PROSITE" id="PS50125"/>
    </source>
</evidence>
<dbReference type="InterPro" id="IPR050697">
    <property type="entry name" value="Adenylyl/Guanylyl_Cyclase_3/4"/>
</dbReference>
<dbReference type="PANTHER" id="PTHR43081:SF20">
    <property type="entry name" value="TWO-COMPONENT RESPONSE REGULATOR"/>
    <property type="match status" value="1"/>
</dbReference>
<evidence type="ECO:0000313" key="5">
    <source>
        <dbReference type="Proteomes" id="UP000189935"/>
    </source>
</evidence>
<dbReference type="GO" id="GO:0006171">
    <property type="term" value="P:cAMP biosynthetic process"/>
    <property type="evidence" value="ECO:0007669"/>
    <property type="project" value="TreeGrafter"/>
</dbReference>
<dbReference type="PANTHER" id="PTHR43081">
    <property type="entry name" value="ADENYLATE CYCLASE, TERMINAL-DIFFERENTIATION SPECIFIC-RELATED"/>
    <property type="match status" value="1"/>
</dbReference>
<dbReference type="GO" id="GO:0004016">
    <property type="term" value="F:adenylate cyclase activity"/>
    <property type="evidence" value="ECO:0007669"/>
    <property type="project" value="UniProtKB-ARBA"/>
</dbReference>
<dbReference type="AlphaFoldDB" id="A0A1M6M3M3"/>
<name>A0A1M6M3M3_9BRAD</name>
<feature type="modified residue" description="4-aspartylphosphate" evidence="1">
    <location>
        <position position="58"/>
    </location>
</feature>